<evidence type="ECO:0000313" key="2">
    <source>
        <dbReference type="EMBL" id="KAJ3644194.1"/>
    </source>
</evidence>
<dbReference type="PANTHER" id="PTHR19446">
    <property type="entry name" value="REVERSE TRANSCRIPTASES"/>
    <property type="match status" value="1"/>
</dbReference>
<feature type="domain" description="Reverse transcriptase" evidence="1">
    <location>
        <begin position="59"/>
        <end position="168"/>
    </location>
</feature>
<dbReference type="GO" id="GO:0071897">
    <property type="term" value="P:DNA biosynthetic process"/>
    <property type="evidence" value="ECO:0007669"/>
    <property type="project" value="UniProtKB-ARBA"/>
</dbReference>
<dbReference type="InterPro" id="IPR043502">
    <property type="entry name" value="DNA/RNA_pol_sf"/>
</dbReference>
<comment type="caution">
    <text evidence="2">The sequence shown here is derived from an EMBL/GenBank/DDBJ whole genome shotgun (WGS) entry which is preliminary data.</text>
</comment>
<dbReference type="InterPro" id="IPR000477">
    <property type="entry name" value="RT_dom"/>
</dbReference>
<dbReference type="EMBL" id="JALNTZ010000008">
    <property type="protein sequence ID" value="KAJ3644194.1"/>
    <property type="molecule type" value="Genomic_DNA"/>
</dbReference>
<proteinExistence type="predicted"/>
<dbReference type="AlphaFoldDB" id="A0AA38HVA4"/>
<reference evidence="2" key="1">
    <citation type="journal article" date="2023" name="G3 (Bethesda)">
        <title>Whole genome assemblies of Zophobas morio and Tenebrio molitor.</title>
        <authorList>
            <person name="Kaur S."/>
            <person name="Stinson S.A."/>
            <person name="diCenzo G.C."/>
        </authorList>
    </citation>
    <scope>NUCLEOTIDE SEQUENCE</scope>
    <source>
        <strain evidence="2">QUZm001</strain>
    </source>
</reference>
<keyword evidence="3" id="KW-1185">Reference proteome</keyword>
<sequence length="176" mass="20531">MEVIRRLKNNKSSGEHMILAEFIKYGGRVIYEEIYQLVAVVWNKEEMPSEWSKGIIIPIHKKGSKSEFENYRGISLLSVVFKILATCIKYRIVAQIKSSIGEYQRGFREGRSVIDQIFALREIQAESYDNKLKTHVMFVDFKQAYDKVNIEQVYQSMKVIGVESKLIRLVRMTLSK</sequence>
<evidence type="ECO:0000259" key="1">
    <source>
        <dbReference type="Pfam" id="PF00078"/>
    </source>
</evidence>
<protein>
    <recommendedName>
        <fullName evidence="1">Reverse transcriptase domain-containing protein</fullName>
    </recommendedName>
</protein>
<organism evidence="2 3">
    <name type="scientific">Zophobas morio</name>
    <dbReference type="NCBI Taxonomy" id="2755281"/>
    <lineage>
        <taxon>Eukaryota</taxon>
        <taxon>Metazoa</taxon>
        <taxon>Ecdysozoa</taxon>
        <taxon>Arthropoda</taxon>
        <taxon>Hexapoda</taxon>
        <taxon>Insecta</taxon>
        <taxon>Pterygota</taxon>
        <taxon>Neoptera</taxon>
        <taxon>Endopterygota</taxon>
        <taxon>Coleoptera</taxon>
        <taxon>Polyphaga</taxon>
        <taxon>Cucujiformia</taxon>
        <taxon>Tenebrionidae</taxon>
        <taxon>Zophobas</taxon>
    </lineage>
</organism>
<evidence type="ECO:0000313" key="3">
    <source>
        <dbReference type="Proteomes" id="UP001168821"/>
    </source>
</evidence>
<gene>
    <name evidence="2" type="ORF">Zmor_026864</name>
</gene>
<dbReference type="CDD" id="cd01650">
    <property type="entry name" value="RT_nLTR_like"/>
    <property type="match status" value="1"/>
</dbReference>
<dbReference type="Proteomes" id="UP001168821">
    <property type="component" value="Unassembled WGS sequence"/>
</dbReference>
<dbReference type="SUPFAM" id="SSF56672">
    <property type="entry name" value="DNA/RNA polymerases"/>
    <property type="match status" value="1"/>
</dbReference>
<accession>A0AA38HVA4</accession>
<name>A0AA38HVA4_9CUCU</name>
<dbReference type="Pfam" id="PF00078">
    <property type="entry name" value="RVT_1"/>
    <property type="match status" value="1"/>
</dbReference>